<comment type="similarity">
    <text evidence="1">Belongs to the UPF0251 family.</text>
</comment>
<name>A0A1C6IJZ3_9FIRM</name>
<organism evidence="2">
    <name type="scientific">uncultured Anaerotruncus sp</name>
    <dbReference type="NCBI Taxonomy" id="905011"/>
    <lineage>
        <taxon>Bacteria</taxon>
        <taxon>Bacillati</taxon>
        <taxon>Bacillota</taxon>
        <taxon>Clostridia</taxon>
        <taxon>Eubacteriales</taxon>
        <taxon>Oscillospiraceae</taxon>
        <taxon>Anaerotruncus</taxon>
        <taxon>environmental samples</taxon>
    </lineage>
</organism>
<dbReference type="PANTHER" id="PTHR37478">
    <property type="match status" value="1"/>
</dbReference>
<proteinExistence type="inferred from homology"/>
<sequence>MPPVKKCRRVCFEPACRQFGPAVAEGTPLRITLEEAEALRLSDLEGLDQLAGAAEMNISRGTYQRILAAARQKVADALINARALYIEGGQYELVREGRGCQKMCKNCTFCQMR</sequence>
<accession>A0A1C6IJZ3</accession>
<dbReference type="Pfam" id="PF02001">
    <property type="entry name" value="DUF134"/>
    <property type="match status" value="1"/>
</dbReference>
<evidence type="ECO:0000256" key="1">
    <source>
        <dbReference type="ARBA" id="ARBA00009350"/>
    </source>
</evidence>
<dbReference type="EMBL" id="FMHG01000001">
    <property type="protein sequence ID" value="SCJ69923.1"/>
    <property type="molecule type" value="Genomic_DNA"/>
</dbReference>
<reference evidence="2" key="1">
    <citation type="submission" date="2015-09" db="EMBL/GenBank/DDBJ databases">
        <authorList>
            <consortium name="Pathogen Informatics"/>
        </authorList>
    </citation>
    <scope>NUCLEOTIDE SEQUENCE</scope>
    <source>
        <strain evidence="2">2789STDY5834896</strain>
    </source>
</reference>
<dbReference type="PANTHER" id="PTHR37478:SF2">
    <property type="entry name" value="UPF0251 PROTEIN TK0562"/>
    <property type="match status" value="1"/>
</dbReference>
<evidence type="ECO:0000313" key="2">
    <source>
        <dbReference type="EMBL" id="SCJ69923.1"/>
    </source>
</evidence>
<protein>
    <submittedName>
        <fullName evidence="2">Protein of uncharacterized function DUF134</fullName>
    </submittedName>
</protein>
<dbReference type="InterPro" id="IPR002852">
    <property type="entry name" value="UPF0251"/>
</dbReference>
<dbReference type="AlphaFoldDB" id="A0A1C6IJZ3"/>
<gene>
    <name evidence="2" type="ORF">SAMEA3545359_01485</name>
</gene>